<proteinExistence type="predicted"/>
<gene>
    <name evidence="2" type="ORF">IAB44_14020</name>
</gene>
<keyword evidence="1" id="KW-1133">Transmembrane helix</keyword>
<evidence type="ECO:0000256" key="1">
    <source>
        <dbReference type="SAM" id="Phobius"/>
    </source>
</evidence>
<comment type="caution">
    <text evidence="2">The sequence shown here is derived from an EMBL/GenBank/DDBJ whole genome shotgun (WGS) entry which is preliminary data.</text>
</comment>
<feature type="transmembrane region" description="Helical" evidence="1">
    <location>
        <begin position="138"/>
        <end position="158"/>
    </location>
</feature>
<dbReference type="AlphaFoldDB" id="A0A9D1EV97"/>
<evidence type="ECO:0000313" key="3">
    <source>
        <dbReference type="Proteomes" id="UP000823935"/>
    </source>
</evidence>
<reference evidence="2" key="1">
    <citation type="submission" date="2020-10" db="EMBL/GenBank/DDBJ databases">
        <authorList>
            <person name="Gilroy R."/>
        </authorList>
    </citation>
    <scope>NUCLEOTIDE SEQUENCE</scope>
    <source>
        <strain evidence="2">CHK190-19873</strain>
    </source>
</reference>
<feature type="transmembrane region" description="Helical" evidence="1">
    <location>
        <begin position="110"/>
        <end position="131"/>
    </location>
</feature>
<sequence length="343" mass="38091">MVAIWFIPLGFILLLIFCALGLARDLIRGFLEALPVGIAAIVIIAVLFLIYCMVAVFKANRPKCSVLYSIGMWIMILSSTLGVFAFAGPTSLDRCERWFTWFGNNIEAQLLTYICTVILIGTALMIISFLIPSNLISNIILLVPIILPFAIYCNAMFVSTQSYSDFVTTDFTSEDTLTEYEVVRDTKIYYPTLWRGSPSLPEFSPIKYAPKQFEAGETVYAIYDSGSIENFEEGSYIIVSNGTIGGKVLVDDLKDVAEPQYRYEMILSTEQAEVYEAVRVLSNLEIYEKGDAIVGTLAKDEVPDGILDVVGGDDGYLRIKMEDGSLGYISCDDVEVVRTPLTE</sequence>
<name>A0A9D1EV97_9FIRM</name>
<evidence type="ECO:0000313" key="2">
    <source>
        <dbReference type="EMBL" id="HIS32640.1"/>
    </source>
</evidence>
<feature type="transmembrane region" description="Helical" evidence="1">
    <location>
        <begin position="66"/>
        <end position="90"/>
    </location>
</feature>
<keyword evidence="1" id="KW-0472">Membrane</keyword>
<organism evidence="2 3">
    <name type="scientific">Candidatus Limivivens intestinipullorum</name>
    <dbReference type="NCBI Taxonomy" id="2840858"/>
    <lineage>
        <taxon>Bacteria</taxon>
        <taxon>Bacillati</taxon>
        <taxon>Bacillota</taxon>
        <taxon>Clostridia</taxon>
        <taxon>Lachnospirales</taxon>
        <taxon>Lachnospiraceae</taxon>
        <taxon>Lachnospiraceae incertae sedis</taxon>
        <taxon>Candidatus Limivivens</taxon>
    </lineage>
</organism>
<dbReference type="EMBL" id="DVIQ01000092">
    <property type="protein sequence ID" value="HIS32640.1"/>
    <property type="molecule type" value="Genomic_DNA"/>
</dbReference>
<feature type="transmembrane region" description="Helical" evidence="1">
    <location>
        <begin position="33"/>
        <end position="54"/>
    </location>
</feature>
<protein>
    <submittedName>
        <fullName evidence="2">Uncharacterized protein</fullName>
    </submittedName>
</protein>
<dbReference type="Proteomes" id="UP000823935">
    <property type="component" value="Unassembled WGS sequence"/>
</dbReference>
<accession>A0A9D1EV97</accession>
<reference evidence="2" key="2">
    <citation type="journal article" date="2021" name="PeerJ">
        <title>Extensive microbial diversity within the chicken gut microbiome revealed by metagenomics and culture.</title>
        <authorList>
            <person name="Gilroy R."/>
            <person name="Ravi A."/>
            <person name="Getino M."/>
            <person name="Pursley I."/>
            <person name="Horton D.L."/>
            <person name="Alikhan N.F."/>
            <person name="Baker D."/>
            <person name="Gharbi K."/>
            <person name="Hall N."/>
            <person name="Watson M."/>
            <person name="Adriaenssens E.M."/>
            <person name="Foster-Nyarko E."/>
            <person name="Jarju S."/>
            <person name="Secka A."/>
            <person name="Antonio M."/>
            <person name="Oren A."/>
            <person name="Chaudhuri R.R."/>
            <person name="La Ragione R."/>
            <person name="Hildebrand F."/>
            <person name="Pallen M.J."/>
        </authorList>
    </citation>
    <scope>NUCLEOTIDE SEQUENCE</scope>
    <source>
        <strain evidence="2">CHK190-19873</strain>
    </source>
</reference>
<keyword evidence="1" id="KW-0812">Transmembrane</keyword>